<evidence type="ECO:0000256" key="1">
    <source>
        <dbReference type="ARBA" id="ARBA00038414"/>
    </source>
</evidence>
<name>A0ABY7MNT9_9BRAD</name>
<evidence type="ECO:0000313" key="3">
    <source>
        <dbReference type="Proteomes" id="UP001179614"/>
    </source>
</evidence>
<proteinExistence type="inferred from homology"/>
<dbReference type="RefSeq" id="WP_270166566.1">
    <property type="nucleotide sequence ID" value="NZ_CP089391.1"/>
</dbReference>
<dbReference type="Pfam" id="PF01177">
    <property type="entry name" value="Asp_Glu_race"/>
    <property type="match status" value="1"/>
</dbReference>
<dbReference type="EMBL" id="CP089391">
    <property type="protein sequence ID" value="WBL80048.1"/>
    <property type="molecule type" value="Genomic_DNA"/>
</dbReference>
<dbReference type="Gene3D" id="3.40.50.12500">
    <property type="match status" value="1"/>
</dbReference>
<reference evidence="2" key="1">
    <citation type="submission" date="2021-12" db="EMBL/GenBank/DDBJ databases">
        <title>Bradyrhizobium xenonodulans sp. nov.</title>
        <authorList>
            <person name="Claassens R."/>
            <person name="Venter S.N."/>
            <person name="Beukes C.W."/>
            <person name="Stepkowski T."/>
            <person name="Steenkamp E.T."/>
        </authorList>
    </citation>
    <scope>NUCLEOTIDE SEQUENCE</scope>
    <source>
        <strain evidence="2">14AB</strain>
    </source>
</reference>
<gene>
    <name evidence="2" type="ORF">I3J27_06355</name>
</gene>
<dbReference type="InterPro" id="IPR052186">
    <property type="entry name" value="Hydantoin_racemase-like"/>
</dbReference>
<evidence type="ECO:0000313" key="2">
    <source>
        <dbReference type="EMBL" id="WBL80048.1"/>
    </source>
</evidence>
<dbReference type="Proteomes" id="UP001179614">
    <property type="component" value="Chromosome"/>
</dbReference>
<keyword evidence="3" id="KW-1185">Reference proteome</keyword>
<dbReference type="PANTHER" id="PTHR28047:SF5">
    <property type="entry name" value="PROTEIN DCG1"/>
    <property type="match status" value="1"/>
</dbReference>
<protein>
    <submittedName>
        <fullName evidence="2">Aspartate/glutamate racemase family protein</fullName>
    </submittedName>
</protein>
<organism evidence="2 3">
    <name type="scientific">Bradyrhizobium xenonodulans</name>
    <dbReference type="NCBI Taxonomy" id="2736875"/>
    <lineage>
        <taxon>Bacteria</taxon>
        <taxon>Pseudomonadati</taxon>
        <taxon>Pseudomonadota</taxon>
        <taxon>Alphaproteobacteria</taxon>
        <taxon>Hyphomicrobiales</taxon>
        <taxon>Nitrobacteraceae</taxon>
        <taxon>Bradyrhizobium</taxon>
    </lineage>
</organism>
<dbReference type="InterPro" id="IPR053714">
    <property type="entry name" value="Iso_Racemase_Enz_sf"/>
</dbReference>
<accession>A0ABY7MNT9</accession>
<comment type="similarity">
    <text evidence="1">Belongs to the HyuE racemase family.</text>
</comment>
<dbReference type="PANTHER" id="PTHR28047">
    <property type="entry name" value="PROTEIN DCG1"/>
    <property type="match status" value="1"/>
</dbReference>
<sequence length="224" mass="22985">MGQNSARILLINPNGSETTTAMMVAIATSAAGDGFDIVGATATRAPQMIVTPDALDAASAEVLEIARARRHGCDGIIVAAFGDPGLARIKAVMKLPAVGIGESSMLEAAQHGRRFGVATTTPMLEAKIDALPHALGLQSRYTGTRFAEADPQELMRDPARLRAALAGAVEACIAQDGAEAVIIGGGPLGEAARELQPMFTVPVIAPIPSAVARIIRLVTARAGS</sequence>
<dbReference type="InterPro" id="IPR015942">
    <property type="entry name" value="Asp/Glu/hydantoin_racemase"/>
</dbReference>